<sequence length="295" mass="31766" precursor="true">MNKKTMMLTMCMVAVANVASAVVNVPSGVTGLWRFESLDNNTGRATMGATIGTDLSNSNVNNGGYLPDVSIQIGTESTPFLYQDGGTAQTRSHDWFTATHGISPNGGGSYVNEYTLLWDFRQTSGLTSWNSFLQTGTPVVDTGASDGDLFTNPTGQIGIGAVGYSAESYDVSNWNRVVLSVDNGNFFRVYVNGELFLDGAGQPVDGRFSLDPQVHIMIDNNWEDQWGNLGTFMTWDHALTTSQVAGMGGWEEDQSTATGNPFPTPLIMADPIPEPSSMILFGLGLTSLFAVRRRS</sequence>
<reference evidence="3 4" key="1">
    <citation type="submission" date="2019-08" db="EMBL/GenBank/DDBJ databases">
        <title>Deep-cultivation of Planctomycetes and their phenomic and genomic characterization uncovers novel biology.</title>
        <authorList>
            <person name="Wiegand S."/>
            <person name="Jogler M."/>
            <person name="Boedeker C."/>
            <person name="Pinto D."/>
            <person name="Vollmers J."/>
            <person name="Rivas-Marin E."/>
            <person name="Kohn T."/>
            <person name="Peeters S.H."/>
            <person name="Heuer A."/>
            <person name="Rast P."/>
            <person name="Oberbeckmann S."/>
            <person name="Bunk B."/>
            <person name="Jeske O."/>
            <person name="Meyerdierks A."/>
            <person name="Storesund J.E."/>
            <person name="Kallscheuer N."/>
            <person name="Luecker S."/>
            <person name="Lage O.M."/>
            <person name="Pohl T."/>
            <person name="Merkel B.J."/>
            <person name="Hornburger P."/>
            <person name="Mueller R.-W."/>
            <person name="Bruemmer F."/>
            <person name="Labrenz M."/>
            <person name="Spormann A.M."/>
            <person name="Op den Camp H."/>
            <person name="Overmann J."/>
            <person name="Amann R."/>
            <person name="Jetten M.S.M."/>
            <person name="Mascher T."/>
            <person name="Medema M.H."/>
            <person name="Devos D.P."/>
            <person name="Kaster A.-K."/>
            <person name="Ovreas L."/>
            <person name="Rohde M."/>
            <person name="Galperin M.Y."/>
            <person name="Jogler C."/>
        </authorList>
    </citation>
    <scope>NUCLEOTIDE SEQUENCE [LARGE SCALE GENOMIC DNA]</scope>
    <source>
        <strain evidence="3 4">Pr1d</strain>
    </source>
</reference>
<accession>A0A5B9Q9I9</accession>
<proteinExistence type="predicted"/>
<feature type="domain" description="Ice-binding protein C-terminal" evidence="2">
    <location>
        <begin position="271"/>
        <end position="294"/>
    </location>
</feature>
<dbReference type="SUPFAM" id="SSF49899">
    <property type="entry name" value="Concanavalin A-like lectins/glucanases"/>
    <property type="match status" value="1"/>
</dbReference>
<feature type="signal peptide" evidence="1">
    <location>
        <begin position="1"/>
        <end position="21"/>
    </location>
</feature>
<dbReference type="NCBIfam" id="TIGR02595">
    <property type="entry name" value="PEP_CTERM"/>
    <property type="match status" value="1"/>
</dbReference>
<dbReference type="Gene3D" id="2.60.120.200">
    <property type="match status" value="1"/>
</dbReference>
<keyword evidence="4" id="KW-1185">Reference proteome</keyword>
<organism evidence="3 4">
    <name type="scientific">Bythopirellula goksoeyrii</name>
    <dbReference type="NCBI Taxonomy" id="1400387"/>
    <lineage>
        <taxon>Bacteria</taxon>
        <taxon>Pseudomonadati</taxon>
        <taxon>Planctomycetota</taxon>
        <taxon>Planctomycetia</taxon>
        <taxon>Pirellulales</taxon>
        <taxon>Lacipirellulaceae</taxon>
        <taxon>Bythopirellula</taxon>
    </lineage>
</organism>
<protein>
    <submittedName>
        <fullName evidence="3">PEP-CTERM motif protein</fullName>
    </submittedName>
</protein>
<dbReference type="EMBL" id="CP042913">
    <property type="protein sequence ID" value="QEG34245.1"/>
    <property type="molecule type" value="Genomic_DNA"/>
</dbReference>
<dbReference type="KEGG" id="bgok:Pr1d_15190"/>
<evidence type="ECO:0000313" key="3">
    <source>
        <dbReference type="EMBL" id="QEG34245.1"/>
    </source>
</evidence>
<dbReference type="InterPro" id="IPR013424">
    <property type="entry name" value="Ice-binding_C"/>
</dbReference>
<evidence type="ECO:0000256" key="1">
    <source>
        <dbReference type="SAM" id="SignalP"/>
    </source>
</evidence>
<dbReference type="AlphaFoldDB" id="A0A5B9Q9I9"/>
<dbReference type="InterPro" id="IPR013320">
    <property type="entry name" value="ConA-like_dom_sf"/>
</dbReference>
<evidence type="ECO:0000313" key="4">
    <source>
        <dbReference type="Proteomes" id="UP000323917"/>
    </source>
</evidence>
<keyword evidence="1" id="KW-0732">Signal</keyword>
<dbReference type="OrthoDB" id="257950at2"/>
<dbReference type="RefSeq" id="WP_148072923.1">
    <property type="nucleotide sequence ID" value="NZ_CP042913.1"/>
</dbReference>
<gene>
    <name evidence="3" type="ORF">Pr1d_15190</name>
</gene>
<dbReference type="Proteomes" id="UP000323917">
    <property type="component" value="Chromosome"/>
</dbReference>
<evidence type="ECO:0000259" key="2">
    <source>
        <dbReference type="Pfam" id="PF07589"/>
    </source>
</evidence>
<dbReference type="Pfam" id="PF07589">
    <property type="entry name" value="PEP-CTERM"/>
    <property type="match status" value="1"/>
</dbReference>
<feature type="chain" id="PRO_5023044105" evidence="1">
    <location>
        <begin position="22"/>
        <end position="295"/>
    </location>
</feature>
<name>A0A5B9Q9I9_9BACT</name>